<evidence type="ECO:0000256" key="13">
    <source>
        <dbReference type="RuleBase" id="RU003785"/>
    </source>
</evidence>
<evidence type="ECO:0000256" key="11">
    <source>
        <dbReference type="RuleBase" id="RU003783"/>
    </source>
</evidence>
<evidence type="ECO:0000256" key="7">
    <source>
        <dbReference type="ARBA" id="ARBA00022840"/>
    </source>
</evidence>
<comment type="catalytic activity">
    <reaction evidence="9 10 11">
        <text>adenosine(37) in tRNA + dimethylallyl diphosphate = N(6)-dimethylallyladenosine(37) in tRNA + diphosphate</text>
        <dbReference type="Rhea" id="RHEA:26482"/>
        <dbReference type="Rhea" id="RHEA-COMP:10162"/>
        <dbReference type="Rhea" id="RHEA-COMP:10375"/>
        <dbReference type="ChEBI" id="CHEBI:33019"/>
        <dbReference type="ChEBI" id="CHEBI:57623"/>
        <dbReference type="ChEBI" id="CHEBI:74411"/>
        <dbReference type="ChEBI" id="CHEBI:74415"/>
        <dbReference type="EC" id="2.5.1.75"/>
    </reaction>
</comment>
<dbReference type="InterPro" id="IPR039657">
    <property type="entry name" value="Dimethylallyltransferase"/>
</dbReference>
<dbReference type="Pfam" id="PF01715">
    <property type="entry name" value="IPPT"/>
    <property type="match status" value="1"/>
</dbReference>
<dbReference type="NCBIfam" id="TIGR00174">
    <property type="entry name" value="miaA"/>
    <property type="match status" value="1"/>
</dbReference>
<evidence type="ECO:0000256" key="3">
    <source>
        <dbReference type="ARBA" id="ARBA00005842"/>
    </source>
</evidence>
<dbReference type="RefSeq" id="WP_068772014.1">
    <property type="nucleotide sequence ID" value="NZ_CP109796.1"/>
</dbReference>
<keyword evidence="8 10" id="KW-0460">Magnesium</keyword>
<feature type="site" description="Interaction with substrate tRNA" evidence="10">
    <location>
        <position position="127"/>
    </location>
</feature>
<feature type="binding site" evidence="10">
    <location>
        <begin position="14"/>
        <end position="21"/>
    </location>
    <ligand>
        <name>ATP</name>
        <dbReference type="ChEBI" id="CHEBI:30616"/>
    </ligand>
</feature>
<evidence type="ECO:0000313" key="14">
    <source>
        <dbReference type="EMBL" id="OAM88426.1"/>
    </source>
</evidence>
<dbReference type="HAMAP" id="MF_00185">
    <property type="entry name" value="IPP_trans"/>
    <property type="match status" value="1"/>
</dbReference>
<comment type="caution">
    <text evidence="14">The sequence shown here is derived from an EMBL/GenBank/DDBJ whole genome shotgun (WGS) entry which is preliminary data.</text>
</comment>
<dbReference type="GO" id="GO:0052381">
    <property type="term" value="F:tRNA dimethylallyltransferase activity"/>
    <property type="evidence" value="ECO:0007669"/>
    <property type="project" value="UniProtKB-UniRule"/>
</dbReference>
<dbReference type="PANTHER" id="PTHR11088">
    <property type="entry name" value="TRNA DIMETHYLALLYLTRANSFERASE"/>
    <property type="match status" value="1"/>
</dbReference>
<reference evidence="14 15" key="1">
    <citation type="submission" date="2016-01" db="EMBL/GenBank/DDBJ databases">
        <title>High potential of lignocellulose degradation of a new Verrucomicrobia species.</title>
        <authorList>
            <person name="Wang Y."/>
            <person name="Shi Y."/>
            <person name="Qiu Z."/>
            <person name="Liu S."/>
            <person name="Yang H."/>
        </authorList>
    </citation>
    <scope>NUCLEOTIDE SEQUENCE [LARGE SCALE GENOMIC DNA]</scope>
    <source>
        <strain evidence="14 15">TSB47</strain>
    </source>
</reference>
<dbReference type="AlphaFoldDB" id="A0A178IHA0"/>
<evidence type="ECO:0000256" key="5">
    <source>
        <dbReference type="ARBA" id="ARBA00022694"/>
    </source>
</evidence>
<comment type="cofactor">
    <cofactor evidence="1 10">
        <name>Mg(2+)</name>
        <dbReference type="ChEBI" id="CHEBI:18420"/>
    </cofactor>
</comment>
<organism evidence="14 15">
    <name type="scientific">Termitidicoccus mucosus</name>
    <dbReference type="NCBI Taxonomy" id="1184151"/>
    <lineage>
        <taxon>Bacteria</taxon>
        <taxon>Pseudomonadati</taxon>
        <taxon>Verrucomicrobiota</taxon>
        <taxon>Opitutia</taxon>
        <taxon>Opitutales</taxon>
        <taxon>Opitutaceae</taxon>
        <taxon>Termitidicoccus</taxon>
    </lineage>
</organism>
<keyword evidence="5 10" id="KW-0819">tRNA processing</keyword>
<keyword evidence="15" id="KW-1185">Reference proteome</keyword>
<dbReference type="OrthoDB" id="9776390at2"/>
<protein>
    <recommendedName>
        <fullName evidence="10">tRNA dimethylallyltransferase</fullName>
        <ecNumber evidence="10">2.5.1.75</ecNumber>
    </recommendedName>
    <alternativeName>
        <fullName evidence="10">Dimethylallyl diphosphate:tRNA dimethylallyltransferase</fullName>
        <shortName evidence="10">DMAPP:tRNA dimethylallyltransferase</shortName>
        <shortName evidence="10">DMATase</shortName>
    </alternativeName>
    <alternativeName>
        <fullName evidence="10">Isopentenyl-diphosphate:tRNA isopentenyltransferase</fullName>
        <shortName evidence="10">IPP transferase</shortName>
        <shortName evidence="10">IPPT</shortName>
        <shortName evidence="10">IPTase</shortName>
    </alternativeName>
</protein>
<comment type="caution">
    <text evidence="10">Lacks conserved residue(s) required for the propagation of feature annotation.</text>
</comment>
<dbReference type="PANTHER" id="PTHR11088:SF60">
    <property type="entry name" value="TRNA DIMETHYLALLYLTRANSFERASE"/>
    <property type="match status" value="1"/>
</dbReference>
<evidence type="ECO:0000256" key="8">
    <source>
        <dbReference type="ARBA" id="ARBA00022842"/>
    </source>
</evidence>
<sequence>MILPNEKILHVLTGPTAVGKTELALRWAEANDAEIVSCDSLLFYRGMDIGTAKPAAGELARVPHHLVDVCDVTDRMDVTRYVAMARAAVDDIVARRRRVLVTGGSGFYLKAFFSPVADDVAVPVELRAEIREKYERDGLAALVAELLALNPGGLGPLDTANPRRVIRALERCRASGRTLAGLAADFARQPGPFADYRVRLACLDRDGAELKQRAGARVGEMLRAGLIEEVGRLRAAGLERNSSAAGSIGYRETIAMLDGRLPRAELAAEISKNTRALIKKQRTWFRTQLPAHKTIDAARAGIETLFG</sequence>
<dbReference type="InterPro" id="IPR027417">
    <property type="entry name" value="P-loop_NTPase"/>
</dbReference>
<comment type="subunit">
    <text evidence="10">Monomer.</text>
</comment>
<evidence type="ECO:0000313" key="15">
    <source>
        <dbReference type="Proteomes" id="UP000078486"/>
    </source>
</evidence>
<dbReference type="EC" id="2.5.1.75" evidence="10"/>
<dbReference type="Gene3D" id="1.10.20.140">
    <property type="match status" value="1"/>
</dbReference>
<dbReference type="GO" id="GO:0006400">
    <property type="term" value="P:tRNA modification"/>
    <property type="evidence" value="ECO:0007669"/>
    <property type="project" value="TreeGrafter"/>
</dbReference>
<evidence type="ECO:0000256" key="9">
    <source>
        <dbReference type="ARBA" id="ARBA00049563"/>
    </source>
</evidence>
<dbReference type="SUPFAM" id="SSF52540">
    <property type="entry name" value="P-loop containing nucleoside triphosphate hydrolases"/>
    <property type="match status" value="1"/>
</dbReference>
<evidence type="ECO:0000256" key="6">
    <source>
        <dbReference type="ARBA" id="ARBA00022741"/>
    </source>
</evidence>
<dbReference type="Proteomes" id="UP000078486">
    <property type="component" value="Unassembled WGS sequence"/>
</dbReference>
<evidence type="ECO:0000256" key="2">
    <source>
        <dbReference type="ARBA" id="ARBA00003213"/>
    </source>
</evidence>
<comment type="function">
    <text evidence="2 10 12">Catalyzes the transfer of a dimethylallyl group onto the adenine at position 37 in tRNAs that read codons beginning with uridine, leading to the formation of N6-(dimethylallyl)adenosine (i(6)A).</text>
</comment>
<dbReference type="InterPro" id="IPR018022">
    <property type="entry name" value="IPT"/>
</dbReference>
<dbReference type="EMBL" id="LRRQ01000136">
    <property type="protein sequence ID" value="OAM88426.1"/>
    <property type="molecule type" value="Genomic_DNA"/>
</dbReference>
<keyword evidence="7 10" id="KW-0067">ATP-binding</keyword>
<accession>A0A178IHA0</accession>
<dbReference type="STRING" id="1184151.AW736_19090"/>
<dbReference type="GO" id="GO:0005524">
    <property type="term" value="F:ATP binding"/>
    <property type="evidence" value="ECO:0007669"/>
    <property type="project" value="UniProtKB-UniRule"/>
</dbReference>
<evidence type="ECO:0000256" key="1">
    <source>
        <dbReference type="ARBA" id="ARBA00001946"/>
    </source>
</evidence>
<keyword evidence="4 10" id="KW-0808">Transferase</keyword>
<keyword evidence="6 10" id="KW-0547">Nucleotide-binding</keyword>
<evidence type="ECO:0000256" key="4">
    <source>
        <dbReference type="ARBA" id="ARBA00022679"/>
    </source>
</evidence>
<feature type="binding site" evidence="10">
    <location>
        <begin position="16"/>
        <end position="21"/>
    </location>
    <ligand>
        <name>substrate</name>
    </ligand>
</feature>
<feature type="region of interest" description="Interaction with substrate tRNA" evidence="10">
    <location>
        <begin position="39"/>
        <end position="42"/>
    </location>
</feature>
<feature type="site" description="Interaction with substrate tRNA" evidence="10">
    <location>
        <position position="105"/>
    </location>
</feature>
<evidence type="ECO:0000256" key="10">
    <source>
        <dbReference type="HAMAP-Rule" id="MF_00185"/>
    </source>
</evidence>
<proteinExistence type="inferred from homology"/>
<evidence type="ECO:0000256" key="12">
    <source>
        <dbReference type="RuleBase" id="RU003784"/>
    </source>
</evidence>
<name>A0A178IHA0_9BACT</name>
<comment type="similarity">
    <text evidence="3 10 13">Belongs to the IPP transferase family.</text>
</comment>
<gene>
    <name evidence="10" type="primary">miaA</name>
    <name evidence="14" type="ORF">AW736_19090</name>
</gene>
<dbReference type="Gene3D" id="3.40.50.300">
    <property type="entry name" value="P-loop containing nucleotide triphosphate hydrolases"/>
    <property type="match status" value="1"/>
</dbReference>